<protein>
    <recommendedName>
        <fullName evidence="5">Ribulose-phosphate 3-epimerase</fullName>
    </recommendedName>
</protein>
<dbReference type="PANTHER" id="PTHR11749">
    <property type="entry name" value="RIBULOSE-5-PHOSPHATE-3-EPIMERASE"/>
    <property type="match status" value="1"/>
</dbReference>
<evidence type="ECO:0000256" key="1">
    <source>
        <dbReference type="ARBA" id="ARBA00022723"/>
    </source>
</evidence>
<dbReference type="HOGENOM" id="CLU_054856_2_1_9"/>
<dbReference type="AlphaFoldDB" id="Q24T41"/>
<dbReference type="Gene3D" id="3.20.20.70">
    <property type="entry name" value="Aldolase class I"/>
    <property type="match status" value="1"/>
</dbReference>
<dbReference type="NCBIfam" id="NF004076">
    <property type="entry name" value="PRK05581.1-4"/>
    <property type="match status" value="1"/>
</dbReference>
<dbReference type="SUPFAM" id="SSF51366">
    <property type="entry name" value="Ribulose-phoshate binding barrel"/>
    <property type="match status" value="1"/>
</dbReference>
<dbReference type="eggNOG" id="COG0036">
    <property type="taxonomic scope" value="Bacteria"/>
</dbReference>
<gene>
    <name evidence="3" type="ordered locus">DSY3012</name>
</gene>
<keyword evidence="4" id="KW-1185">Reference proteome</keyword>
<dbReference type="InterPro" id="IPR013785">
    <property type="entry name" value="Aldolase_TIM"/>
</dbReference>
<sequence length="218" mass="24237">MKDVLFSASMMCANYGHLETEIRSLETAGIDSFHVDIMDGHFVHNFAMGLYELKYICRTAKKNVECHLMITDPYNYIDTFADAGVDVVYIHPESEYQPSATIEKIQNAGMIPGIAINPGTSVETITELLKIVGRVLVMCVNPGNAGQIYLPFVHDKICKLLDMQKEYGFEVYWDGHGSVENIRKYAPLGVRGFVLGSATLFGKGRGYGEILSELRNGL</sequence>
<dbReference type="STRING" id="138119.DSY3012"/>
<dbReference type="GO" id="GO:0005975">
    <property type="term" value="P:carbohydrate metabolic process"/>
    <property type="evidence" value="ECO:0007669"/>
    <property type="project" value="InterPro"/>
</dbReference>
<dbReference type="RefSeq" id="WP_011460781.1">
    <property type="nucleotide sequence ID" value="NC_007907.1"/>
</dbReference>
<dbReference type="EMBL" id="AP008230">
    <property type="protein sequence ID" value="BAE84801.1"/>
    <property type="molecule type" value="Genomic_DNA"/>
</dbReference>
<proteinExistence type="predicted"/>
<dbReference type="Proteomes" id="UP000001946">
    <property type="component" value="Chromosome"/>
</dbReference>
<dbReference type="GO" id="GO:0046872">
    <property type="term" value="F:metal ion binding"/>
    <property type="evidence" value="ECO:0007669"/>
    <property type="project" value="UniProtKB-KW"/>
</dbReference>
<reference evidence="3 4" key="1">
    <citation type="journal article" date="2006" name="J. Bacteriol.">
        <title>Complete genome sequence of the dehalorespiring bacterium Desulfitobacterium hafniense Y51 and comparison with Dehalococcoides ethenogenes 195.</title>
        <authorList>
            <person name="Nonaka H."/>
            <person name="Keresztes G."/>
            <person name="Shinoda Y."/>
            <person name="Ikenaga Y."/>
            <person name="Abe M."/>
            <person name="Naito K."/>
            <person name="Inatomi K."/>
            <person name="Furukawa K."/>
            <person name="Inui M."/>
            <person name="Yukawa H."/>
        </authorList>
    </citation>
    <scope>NUCLEOTIDE SEQUENCE [LARGE SCALE GENOMIC DNA]</scope>
    <source>
        <strain evidence="3 4">Y51</strain>
    </source>
</reference>
<dbReference type="InterPro" id="IPR000056">
    <property type="entry name" value="Ribul_P_3_epim-like"/>
</dbReference>
<evidence type="ECO:0000256" key="2">
    <source>
        <dbReference type="ARBA" id="ARBA00023235"/>
    </source>
</evidence>
<evidence type="ECO:0000313" key="3">
    <source>
        <dbReference type="EMBL" id="BAE84801.1"/>
    </source>
</evidence>
<evidence type="ECO:0000313" key="4">
    <source>
        <dbReference type="Proteomes" id="UP000001946"/>
    </source>
</evidence>
<dbReference type="KEGG" id="dsy:DSY3012"/>
<accession>Q24T41</accession>
<keyword evidence="2" id="KW-0413">Isomerase</keyword>
<dbReference type="PROSITE" id="PS01085">
    <property type="entry name" value="RIBUL_P_3_EPIMER_1"/>
    <property type="match status" value="1"/>
</dbReference>
<dbReference type="CDD" id="cd00429">
    <property type="entry name" value="RPE"/>
    <property type="match status" value="1"/>
</dbReference>
<dbReference type="GO" id="GO:0016857">
    <property type="term" value="F:racemase and epimerase activity, acting on carbohydrates and derivatives"/>
    <property type="evidence" value="ECO:0007669"/>
    <property type="project" value="InterPro"/>
</dbReference>
<dbReference type="InterPro" id="IPR011060">
    <property type="entry name" value="RibuloseP-bd_barrel"/>
</dbReference>
<keyword evidence="1" id="KW-0479">Metal-binding</keyword>
<dbReference type="Pfam" id="PF00834">
    <property type="entry name" value="Ribul_P_3_epim"/>
    <property type="match status" value="1"/>
</dbReference>
<organism evidence="3 4">
    <name type="scientific">Desulfitobacterium hafniense (strain Y51)</name>
    <dbReference type="NCBI Taxonomy" id="138119"/>
    <lineage>
        <taxon>Bacteria</taxon>
        <taxon>Bacillati</taxon>
        <taxon>Bacillota</taxon>
        <taxon>Clostridia</taxon>
        <taxon>Eubacteriales</taxon>
        <taxon>Desulfitobacteriaceae</taxon>
        <taxon>Desulfitobacterium</taxon>
    </lineage>
</organism>
<evidence type="ECO:0008006" key="5">
    <source>
        <dbReference type="Google" id="ProtNLM"/>
    </source>
</evidence>
<name>Q24T41_DESHY</name>